<organism evidence="8 9">
    <name type="scientific">Parazoarcus communis</name>
    <dbReference type="NCBI Taxonomy" id="41977"/>
    <lineage>
        <taxon>Bacteria</taxon>
        <taxon>Pseudomonadati</taxon>
        <taxon>Pseudomonadota</taxon>
        <taxon>Betaproteobacteria</taxon>
        <taxon>Rhodocyclales</taxon>
        <taxon>Zoogloeaceae</taxon>
        <taxon>Parazoarcus</taxon>
    </lineage>
</organism>
<evidence type="ECO:0000256" key="4">
    <source>
        <dbReference type="ARBA" id="ARBA00022692"/>
    </source>
</evidence>
<dbReference type="EMBL" id="CP022188">
    <property type="protein sequence ID" value="AWI80948.1"/>
    <property type="molecule type" value="Genomic_DNA"/>
</dbReference>
<dbReference type="Gene3D" id="1.10.1760.20">
    <property type="match status" value="1"/>
</dbReference>
<accession>A0A2U8H5N5</accession>
<keyword evidence="2" id="KW-0813">Transport</keyword>
<dbReference type="AlphaFoldDB" id="A0A2U8H5N5"/>
<feature type="transmembrane region" description="Helical" evidence="7">
    <location>
        <begin position="104"/>
        <end position="125"/>
    </location>
</feature>
<evidence type="ECO:0000313" key="9">
    <source>
        <dbReference type="Proteomes" id="UP000244902"/>
    </source>
</evidence>
<evidence type="ECO:0000256" key="7">
    <source>
        <dbReference type="SAM" id="Phobius"/>
    </source>
</evidence>
<evidence type="ECO:0000256" key="6">
    <source>
        <dbReference type="ARBA" id="ARBA00023136"/>
    </source>
</evidence>
<evidence type="ECO:0000256" key="1">
    <source>
        <dbReference type="ARBA" id="ARBA00004651"/>
    </source>
</evidence>
<feature type="transmembrane region" description="Helical" evidence="7">
    <location>
        <begin position="40"/>
        <end position="58"/>
    </location>
</feature>
<feature type="transmembrane region" description="Helical" evidence="7">
    <location>
        <begin position="179"/>
        <end position="204"/>
    </location>
</feature>
<dbReference type="OrthoDB" id="5297929at2"/>
<dbReference type="GO" id="GO:0000041">
    <property type="term" value="P:transition metal ion transport"/>
    <property type="evidence" value="ECO:0007669"/>
    <property type="project" value="InterPro"/>
</dbReference>
<evidence type="ECO:0000256" key="5">
    <source>
        <dbReference type="ARBA" id="ARBA00022989"/>
    </source>
</evidence>
<dbReference type="InterPro" id="IPR002751">
    <property type="entry name" value="CbiM/NikMN"/>
</dbReference>
<feature type="transmembrane region" description="Helical" evidence="7">
    <location>
        <begin position="70"/>
        <end position="98"/>
    </location>
</feature>
<evidence type="ECO:0000256" key="3">
    <source>
        <dbReference type="ARBA" id="ARBA00022475"/>
    </source>
</evidence>
<keyword evidence="3" id="KW-1003">Cell membrane</keyword>
<proteinExistence type="predicted"/>
<sequence length="221" mass="24441">MNLPASLFSTTWHWIAAALALLVLYQSVLKAPWKRLSQGTQLNLLLGFVIGLGLTWSLKAGVKPGLNLHMLGAMAVTLTLGPRLAIIALALTLSVITLNGSVEWQAWPINFMLMAALPVMIAHGIHRFVVRYLPAHFFVFIFVVGFAGSALTIMLQGVITSAAMVLSGAYPAMFLINEYLPYFLFLGFAEGWLSGALITVMVIYRPEWVVAFDDRRYLWNK</sequence>
<keyword evidence="6 7" id="KW-0472">Membrane</keyword>
<dbReference type="RefSeq" id="WP_108974964.1">
    <property type="nucleotide sequence ID" value="NZ_CP022188.1"/>
</dbReference>
<evidence type="ECO:0000256" key="2">
    <source>
        <dbReference type="ARBA" id="ARBA00022448"/>
    </source>
</evidence>
<feature type="transmembrane region" description="Helical" evidence="7">
    <location>
        <begin position="137"/>
        <end position="159"/>
    </location>
</feature>
<protein>
    <submittedName>
        <fullName evidence="8">Uncharacterized protein</fullName>
    </submittedName>
</protein>
<dbReference type="Proteomes" id="UP000244902">
    <property type="component" value="Chromosome"/>
</dbReference>
<dbReference type="GO" id="GO:0005886">
    <property type="term" value="C:plasma membrane"/>
    <property type="evidence" value="ECO:0007669"/>
    <property type="project" value="UniProtKB-SubCell"/>
</dbReference>
<gene>
    <name evidence="8" type="ORF">CEW87_17220</name>
</gene>
<comment type="subcellular location">
    <subcellularLocation>
        <location evidence="1">Cell membrane</location>
        <topology evidence="1">Multi-pass membrane protein</topology>
    </subcellularLocation>
</comment>
<keyword evidence="5 7" id="KW-1133">Transmembrane helix</keyword>
<reference evidence="8 9" key="1">
    <citation type="submission" date="2017-06" db="EMBL/GenBank/DDBJ databases">
        <title>Azoarcus sp. TSNA42 complete genome sequence.</title>
        <authorList>
            <person name="Woo J.-H."/>
            <person name="Kim H.-S."/>
        </authorList>
    </citation>
    <scope>NUCLEOTIDE SEQUENCE [LARGE SCALE GENOMIC DNA]</scope>
    <source>
        <strain evidence="8 9">TSNA42</strain>
    </source>
</reference>
<evidence type="ECO:0000313" key="8">
    <source>
        <dbReference type="EMBL" id="AWI80948.1"/>
    </source>
</evidence>
<keyword evidence="4 7" id="KW-0812">Transmembrane</keyword>
<dbReference type="Pfam" id="PF01891">
    <property type="entry name" value="CbiM"/>
    <property type="match status" value="1"/>
</dbReference>
<name>A0A2U8H5N5_9RHOO</name>